<dbReference type="GO" id="GO:0005634">
    <property type="term" value="C:nucleus"/>
    <property type="evidence" value="ECO:0007669"/>
    <property type="project" value="TreeGrafter"/>
</dbReference>
<evidence type="ECO:0000259" key="5">
    <source>
        <dbReference type="PROSITE" id="PS50011"/>
    </source>
</evidence>
<dbReference type="InterPro" id="IPR017441">
    <property type="entry name" value="Protein_kinase_ATP_BS"/>
</dbReference>
<dbReference type="PANTHER" id="PTHR24346:SF51">
    <property type="entry name" value="PAS DOMAIN-CONTAINING SERINE_THREONINE-PROTEIN KINASE"/>
    <property type="match status" value="1"/>
</dbReference>
<dbReference type="Pfam" id="PF00069">
    <property type="entry name" value="Pkinase"/>
    <property type="match status" value="1"/>
</dbReference>
<dbReference type="OrthoDB" id="10252171at2759"/>
<dbReference type="InterPro" id="IPR000719">
    <property type="entry name" value="Prot_kinase_dom"/>
</dbReference>
<dbReference type="Gene3D" id="1.10.510.10">
    <property type="entry name" value="Transferase(Phosphotransferase) domain 1"/>
    <property type="match status" value="1"/>
</dbReference>
<evidence type="ECO:0000256" key="4">
    <source>
        <dbReference type="SAM" id="MobiDB-lite"/>
    </source>
</evidence>
<feature type="region of interest" description="Disordered" evidence="4">
    <location>
        <begin position="173"/>
        <end position="235"/>
    </location>
</feature>
<accession>A0A8H7VUF3</accession>
<gene>
    <name evidence="6" type="ORF">INT45_007510</name>
</gene>
<feature type="domain" description="Protein kinase" evidence="5">
    <location>
        <begin position="740"/>
        <end position="998"/>
    </location>
</feature>
<dbReference type="PROSITE" id="PS00108">
    <property type="entry name" value="PROTEIN_KINASE_ST"/>
    <property type="match status" value="1"/>
</dbReference>
<evidence type="ECO:0000313" key="7">
    <source>
        <dbReference type="Proteomes" id="UP000646827"/>
    </source>
</evidence>
<dbReference type="GO" id="GO:0004674">
    <property type="term" value="F:protein serine/threonine kinase activity"/>
    <property type="evidence" value="ECO:0007669"/>
    <property type="project" value="TreeGrafter"/>
</dbReference>
<organism evidence="6 7">
    <name type="scientific">Circinella minor</name>
    <dbReference type="NCBI Taxonomy" id="1195481"/>
    <lineage>
        <taxon>Eukaryota</taxon>
        <taxon>Fungi</taxon>
        <taxon>Fungi incertae sedis</taxon>
        <taxon>Mucoromycota</taxon>
        <taxon>Mucoromycotina</taxon>
        <taxon>Mucoromycetes</taxon>
        <taxon>Mucorales</taxon>
        <taxon>Lichtheimiaceae</taxon>
        <taxon>Circinella</taxon>
    </lineage>
</organism>
<evidence type="ECO:0000256" key="3">
    <source>
        <dbReference type="PROSITE-ProRule" id="PRU10141"/>
    </source>
</evidence>
<dbReference type="FunFam" id="1.10.510.10:FF:000320">
    <property type="entry name" value="Serine/threonine protein kinase"/>
    <property type="match status" value="1"/>
</dbReference>
<evidence type="ECO:0000313" key="6">
    <source>
        <dbReference type="EMBL" id="KAG2227484.1"/>
    </source>
</evidence>
<dbReference type="SMART" id="SM00220">
    <property type="entry name" value="S_TKc"/>
    <property type="match status" value="1"/>
</dbReference>
<dbReference type="InterPro" id="IPR011009">
    <property type="entry name" value="Kinase-like_dom_sf"/>
</dbReference>
<dbReference type="Gene3D" id="3.30.200.20">
    <property type="entry name" value="Phosphorylase Kinase, domain 1"/>
    <property type="match status" value="1"/>
</dbReference>
<keyword evidence="2 3" id="KW-0067">ATP-binding</keyword>
<dbReference type="PANTHER" id="PTHR24346">
    <property type="entry name" value="MAP/MICROTUBULE AFFINITY-REGULATING KINASE"/>
    <property type="match status" value="1"/>
</dbReference>
<dbReference type="GO" id="GO:0035556">
    <property type="term" value="P:intracellular signal transduction"/>
    <property type="evidence" value="ECO:0007669"/>
    <property type="project" value="TreeGrafter"/>
</dbReference>
<dbReference type="PROSITE" id="PS00107">
    <property type="entry name" value="PROTEIN_KINASE_ATP"/>
    <property type="match status" value="1"/>
</dbReference>
<feature type="compositionally biased region" description="Polar residues" evidence="4">
    <location>
        <begin position="658"/>
        <end position="672"/>
    </location>
</feature>
<evidence type="ECO:0000256" key="1">
    <source>
        <dbReference type="ARBA" id="ARBA00022741"/>
    </source>
</evidence>
<feature type="compositionally biased region" description="Polar residues" evidence="4">
    <location>
        <begin position="179"/>
        <end position="207"/>
    </location>
</feature>
<dbReference type="GO" id="GO:0045719">
    <property type="term" value="P:negative regulation of glycogen biosynthetic process"/>
    <property type="evidence" value="ECO:0007669"/>
    <property type="project" value="TreeGrafter"/>
</dbReference>
<evidence type="ECO:0000256" key="2">
    <source>
        <dbReference type="ARBA" id="ARBA00022840"/>
    </source>
</evidence>
<dbReference type="SUPFAM" id="SSF56112">
    <property type="entry name" value="Protein kinase-like (PK-like)"/>
    <property type="match status" value="1"/>
</dbReference>
<dbReference type="GO" id="GO:0005524">
    <property type="term" value="F:ATP binding"/>
    <property type="evidence" value="ECO:0007669"/>
    <property type="project" value="UniProtKB-UniRule"/>
</dbReference>
<name>A0A8H7VUF3_9FUNG</name>
<feature type="compositionally biased region" description="Polar residues" evidence="4">
    <location>
        <begin position="621"/>
        <end position="636"/>
    </location>
</feature>
<proteinExistence type="predicted"/>
<sequence>AATTTTDDEEEDEDMEDYYSQRNLARLRQNSEDNSRQLSSGLENDTIARFSKESLYSYSFNPAFLRSHGNYNTNKTAINKTSRKHMIQRGVDFVKKIRYKLDDRVTRRFSHPDIGSMTYDWQTNYWSAQNTPRTSIDYDSISQPFFRDGLLQQGDSVIQQQLSYDILNIGSSGGNNSNVLSPTTNSNFSSGGRRQTLPRSSTDQGGTSLPPIYEYTRGSISPNPRSSVAANNSSDDATTTAAETYYKRALHAPTRFLPQNQAIFTTSVNGTILLFNDIASLCFGINKSYIGKTILPILQQPFRKQVETLLSHRKDTMMHNKNSVLVPIVKINGEMSTSSLWLKEKERDGGQVVYIWIFEEICESTLFAHLDSKGVIKDIIGKMQELFGYENDQAIGKPVDVMIPQLRQNKSTEINFISIEQLKFFGAQDKSGAFFPVMTTLHQEQDNYLSLKITSLPAVAGLLTIHHDGIIQSISPVPAKYLFGYQNIEMIVEKMNIDQLLPQFHDILNGLRKDGLWKNNGTSVVGNQACRKALLDSAITVGGLLSQDTERRLSVSSQSNNTLPTIYAVHRDGSHFNVQLQLRSIESAEENLISIWVSFDRLHSESIRRGNSNNKRKASVAQLSSTPLGATNSNNGDNDRENTAIKSKMTPVPPPSSDHGNQDSCRSVSQSLRRIFLPRNNSRKGLEPLEEEEIMRSAPDPISTPIEEDKAIILEQEEQQKHQWPPPLPTDGDKHPLDNYVIESSLGEGSYGTAMLAYCKNDETKKKVVIKSITKSRIIVDSWMRDRRFGDMVPAEIHILRTLKANQHPNCCHLLTHMEDQEYYYVVMELHGDGMDLFDFIELNETISEQEARTIFRQVAEGVRHLHHNKIVHRDIKDENIILDESGTAVLIDFGSAAYYRENKKFETFCGTMDYWAPELLQGISYSGPPQDIWSLGILLYTLIFRETPFNEIDDILGDELRIREPPYPGPTNLLHKMLSRDVYSRPTIDEVLRDPWISPSSSP</sequence>
<dbReference type="InterPro" id="IPR008271">
    <property type="entry name" value="Ser/Thr_kinase_AS"/>
</dbReference>
<reference evidence="6 7" key="1">
    <citation type="submission" date="2020-12" db="EMBL/GenBank/DDBJ databases">
        <title>Metabolic potential, ecology and presence of endohyphal bacteria is reflected in genomic diversity of Mucoromycotina.</title>
        <authorList>
            <person name="Muszewska A."/>
            <person name="Okrasinska A."/>
            <person name="Steczkiewicz K."/>
            <person name="Drgas O."/>
            <person name="Orlowska M."/>
            <person name="Perlinska-Lenart U."/>
            <person name="Aleksandrzak-Piekarczyk T."/>
            <person name="Szatraj K."/>
            <person name="Zielenkiewicz U."/>
            <person name="Pilsyk S."/>
            <person name="Malc E."/>
            <person name="Mieczkowski P."/>
            <person name="Kruszewska J.S."/>
            <person name="Biernat P."/>
            <person name="Pawlowska J."/>
        </authorList>
    </citation>
    <scope>NUCLEOTIDE SEQUENCE [LARGE SCALE GENOMIC DNA]</scope>
    <source>
        <strain evidence="6 7">CBS 142.35</strain>
    </source>
</reference>
<dbReference type="PROSITE" id="PS50011">
    <property type="entry name" value="PROTEIN_KINASE_DOM"/>
    <property type="match status" value="1"/>
</dbReference>
<dbReference type="EMBL" id="JAEPRB010000007">
    <property type="protein sequence ID" value="KAG2227484.1"/>
    <property type="molecule type" value="Genomic_DNA"/>
</dbReference>
<dbReference type="Proteomes" id="UP000646827">
    <property type="component" value="Unassembled WGS sequence"/>
</dbReference>
<comment type="caution">
    <text evidence="6">The sequence shown here is derived from an EMBL/GenBank/DDBJ whole genome shotgun (WGS) entry which is preliminary data.</text>
</comment>
<keyword evidence="1 3" id="KW-0547">Nucleotide-binding</keyword>
<feature type="compositionally biased region" description="Low complexity" evidence="4">
    <location>
        <begin position="226"/>
        <end position="235"/>
    </location>
</feature>
<keyword evidence="7" id="KW-1185">Reference proteome</keyword>
<protein>
    <recommendedName>
        <fullName evidence="5">Protein kinase domain-containing protein</fullName>
    </recommendedName>
</protein>
<dbReference type="AlphaFoldDB" id="A0A8H7VUF3"/>
<dbReference type="Gene3D" id="3.30.450.20">
    <property type="entry name" value="PAS domain"/>
    <property type="match status" value="1"/>
</dbReference>
<feature type="non-terminal residue" evidence="6">
    <location>
        <position position="1"/>
    </location>
</feature>
<feature type="region of interest" description="Disordered" evidence="4">
    <location>
        <begin position="609"/>
        <end position="673"/>
    </location>
</feature>
<feature type="binding site" evidence="3">
    <location>
        <position position="771"/>
    </location>
    <ligand>
        <name>ATP</name>
        <dbReference type="ChEBI" id="CHEBI:30616"/>
    </ligand>
</feature>
<dbReference type="GO" id="GO:0005829">
    <property type="term" value="C:cytosol"/>
    <property type="evidence" value="ECO:0007669"/>
    <property type="project" value="TreeGrafter"/>
</dbReference>